<evidence type="ECO:0000313" key="3">
    <source>
        <dbReference type="EMBL" id="ADK85667.1"/>
    </source>
</evidence>
<evidence type="ECO:0000259" key="2">
    <source>
        <dbReference type="Pfam" id="PF02120"/>
    </source>
</evidence>
<dbReference type="RefSeq" id="WP_013259106.1">
    <property type="nucleotide sequence ID" value="NC_014365.1"/>
</dbReference>
<feature type="region of interest" description="Disordered" evidence="1">
    <location>
        <begin position="387"/>
        <end position="409"/>
    </location>
</feature>
<feature type="compositionally biased region" description="Polar residues" evidence="1">
    <location>
        <begin position="294"/>
        <end position="315"/>
    </location>
</feature>
<organism evidence="3 4">
    <name type="scientific">Desulfarculus baarsii (strain ATCC 33931 / DSM 2075 / LMG 7858 / VKM B-1802 / 2st14)</name>
    <dbReference type="NCBI Taxonomy" id="644282"/>
    <lineage>
        <taxon>Bacteria</taxon>
        <taxon>Pseudomonadati</taxon>
        <taxon>Thermodesulfobacteriota</taxon>
        <taxon>Desulfarculia</taxon>
        <taxon>Desulfarculales</taxon>
        <taxon>Desulfarculaceae</taxon>
        <taxon>Desulfarculus</taxon>
    </lineage>
</organism>
<proteinExistence type="predicted"/>
<sequence>MNALEMSIDKTAGSAALWALGAKGQAGGGFDALLAALSTKIQAKEQATLQTDTTTTTKAALAQTSSTTDETALVSPPNTPVAKLERSLRDSGQSLDEMTLPAQSREQVKEVLVASGYTEDQADEIVRRATDDNGDINVGALFQVLPQYTPTVGTNLFIAENDKPLLIQALQDLGVPAEDIRQFFEAASRDGEMINLTGIQDLLAKADPTVKSVDLSVMRDLMGKLGLDEQEITTLLARAGDGKGGVSPQGMLEILQAAAEKGNTKTGQLILQLTSQAKVKNSDGQDLAQQLRQQVNQRLESPPSQAQANQTTADSGQAATEQTGQATQANPNAQTPGQQANAAQTNPNAQAAQATQADGEQAQGQTQGQTGVGSTAAEAAALAKATGNSFSGGGSNGGQAGQQQAGAQAQQAAAQARAAVAGASDKAETGARTTENALAGAASAAGKGSAVQIGDAVSKALPAYVVRQVAQQMASMVRANQTQLTLNLKPEHLGALEMEISVKDGAVTATLTAETPSAKLALESGLGELQDRLAQQGIRVEKIEVALGSNASQDRQTAGADASGGQNGSNRHGDGQGQGDGASGSAEEEPDQIMPATFIGVSRINLFA</sequence>
<dbReference type="Gene3D" id="3.30.750.140">
    <property type="match status" value="1"/>
</dbReference>
<feature type="region of interest" description="Disordered" evidence="1">
    <location>
        <begin position="294"/>
        <end position="373"/>
    </location>
</feature>
<dbReference type="eggNOG" id="COG3144">
    <property type="taxonomic scope" value="Bacteria"/>
</dbReference>
<evidence type="ECO:0000313" key="4">
    <source>
        <dbReference type="Proteomes" id="UP000009047"/>
    </source>
</evidence>
<dbReference type="HOGENOM" id="CLU_448862_0_0_7"/>
<keyword evidence="3" id="KW-0969">Cilium</keyword>
<dbReference type="STRING" id="644282.Deba_2305"/>
<feature type="region of interest" description="Disordered" evidence="1">
    <location>
        <begin position="549"/>
        <end position="595"/>
    </location>
</feature>
<name>E1QJC4_DESB2</name>
<feature type="compositionally biased region" description="Gly residues" evidence="1">
    <location>
        <begin position="390"/>
        <end position="400"/>
    </location>
</feature>
<feature type="domain" description="Flagellar hook-length control protein-like C-terminal" evidence="2">
    <location>
        <begin position="471"/>
        <end position="553"/>
    </location>
</feature>
<dbReference type="EMBL" id="CP002085">
    <property type="protein sequence ID" value="ADK85667.1"/>
    <property type="molecule type" value="Genomic_DNA"/>
</dbReference>
<dbReference type="InterPro" id="IPR038610">
    <property type="entry name" value="FliK-like_C_sf"/>
</dbReference>
<dbReference type="KEGG" id="dbr:Deba_2305"/>
<keyword evidence="3" id="KW-0282">Flagellum</keyword>
<dbReference type="InterPro" id="IPR021136">
    <property type="entry name" value="Flagellar_hook_control-like_C"/>
</dbReference>
<evidence type="ECO:0000256" key="1">
    <source>
        <dbReference type="SAM" id="MobiDB-lite"/>
    </source>
</evidence>
<feature type="region of interest" description="Disordered" evidence="1">
    <location>
        <begin position="51"/>
        <end position="80"/>
    </location>
</feature>
<reference evidence="3 4" key="1">
    <citation type="journal article" date="2010" name="Stand. Genomic Sci.">
        <title>Complete genome sequence of Desulfarculus baarsii type strain (2st14).</title>
        <authorList>
            <person name="Sun H."/>
            <person name="Spring S."/>
            <person name="Lapidus A."/>
            <person name="Davenport K."/>
            <person name="Del Rio T.G."/>
            <person name="Tice H."/>
            <person name="Nolan M."/>
            <person name="Copeland A."/>
            <person name="Cheng J.F."/>
            <person name="Lucas S."/>
            <person name="Tapia R."/>
            <person name="Goodwin L."/>
            <person name="Pitluck S."/>
            <person name="Ivanova N."/>
            <person name="Pagani I."/>
            <person name="Mavromatis K."/>
            <person name="Ovchinnikova G."/>
            <person name="Pati A."/>
            <person name="Chen A."/>
            <person name="Palaniappan K."/>
            <person name="Hauser L."/>
            <person name="Chang Y.J."/>
            <person name="Jeffries C.D."/>
            <person name="Detter J.C."/>
            <person name="Han C."/>
            <person name="Rohde M."/>
            <person name="Brambilla E."/>
            <person name="Goker M."/>
            <person name="Woyke T."/>
            <person name="Bristow J."/>
            <person name="Eisen J.A."/>
            <person name="Markowitz V."/>
            <person name="Hugenholtz P."/>
            <person name="Kyrpides N.C."/>
            <person name="Klenk H.P."/>
            <person name="Land M."/>
        </authorList>
    </citation>
    <scope>NUCLEOTIDE SEQUENCE [LARGE SCALE GENOMIC DNA]</scope>
    <source>
        <strain evidence="4">ATCC 33931 / DSM 2075 / LMG 7858 / VKM B-1802 / 2st14</strain>
    </source>
</reference>
<dbReference type="Pfam" id="PF02120">
    <property type="entry name" value="Flg_hook"/>
    <property type="match status" value="1"/>
</dbReference>
<feature type="compositionally biased region" description="Low complexity" evidence="1">
    <location>
        <begin position="51"/>
        <end position="68"/>
    </location>
</feature>
<keyword evidence="3" id="KW-0966">Cell projection</keyword>
<dbReference type="AlphaFoldDB" id="E1QJC4"/>
<dbReference type="Proteomes" id="UP000009047">
    <property type="component" value="Chromosome"/>
</dbReference>
<dbReference type="CDD" id="cd17470">
    <property type="entry name" value="T3SS_Flik_C"/>
    <property type="match status" value="1"/>
</dbReference>
<dbReference type="OrthoDB" id="5515063at2"/>
<gene>
    <name evidence="3" type="ordered locus">Deba_2305</name>
</gene>
<accession>E1QJC4</accession>
<feature type="compositionally biased region" description="Low complexity" evidence="1">
    <location>
        <begin position="316"/>
        <end position="373"/>
    </location>
</feature>
<protein>
    <submittedName>
        <fullName evidence="3">Flagellar hook-length control protein</fullName>
    </submittedName>
</protein>
<keyword evidence="4" id="KW-1185">Reference proteome</keyword>